<feature type="domain" description="IspG C-terminal" evidence="4">
    <location>
        <begin position="19"/>
        <end position="104"/>
    </location>
</feature>
<dbReference type="Pfam" id="PF26540">
    <property type="entry name" value="GcpE_C"/>
    <property type="match status" value="1"/>
</dbReference>
<dbReference type="GO" id="GO:0046872">
    <property type="term" value="F:metal ion binding"/>
    <property type="evidence" value="ECO:0007669"/>
    <property type="project" value="UniProtKB-KW"/>
</dbReference>
<comment type="caution">
    <text evidence="5">The sequence shown here is derived from an EMBL/GenBank/DDBJ whole genome shotgun (WGS) entry which is preliminary data.</text>
</comment>
<gene>
    <name evidence="5" type="primary">ispG_24</name>
    <name evidence="5" type="ORF">SDC9_79524</name>
</gene>
<dbReference type="GO" id="GO:0141197">
    <property type="term" value="F:4-hydroxy-3-methylbut-2-enyl-diphosphate synthase activity (flavodoxin)"/>
    <property type="evidence" value="ECO:0007669"/>
    <property type="project" value="UniProtKB-EC"/>
</dbReference>
<proteinExistence type="predicted"/>
<protein>
    <submittedName>
        <fullName evidence="5">4-hydroxy-3-methylbut-2-en-1-yl diphosphate synthase (Flavodoxin)</fullName>
        <ecNumber evidence="5">1.17.7.3</ecNumber>
    </submittedName>
</protein>
<evidence type="ECO:0000313" key="5">
    <source>
        <dbReference type="EMBL" id="MPM32957.1"/>
    </source>
</evidence>
<sequence length="117" mass="12703">MEVGLKILRAVGLRRDDIEIVSCPTCGRTRVDVMKMVDAVNNRLPHKQGYLKVAVMGCAVNGPGEARDADIGIASGNGNGILFEHGEQTYHGEAEEVVERLIARASEMLLDRGARKD</sequence>
<keyword evidence="1" id="KW-0479">Metal-binding</keyword>
<name>A0A644YX54_9ZZZZ</name>
<dbReference type="GO" id="GO:0051536">
    <property type="term" value="F:iron-sulfur cluster binding"/>
    <property type="evidence" value="ECO:0007669"/>
    <property type="project" value="UniProtKB-KW"/>
</dbReference>
<accession>A0A644YX54</accession>
<dbReference type="GO" id="GO:0046429">
    <property type="term" value="F:4-hydroxy-3-methylbut-2-en-1-yl diphosphate synthase activity (ferredoxin)"/>
    <property type="evidence" value="ECO:0007669"/>
    <property type="project" value="InterPro"/>
</dbReference>
<dbReference type="InterPro" id="IPR045854">
    <property type="entry name" value="NO2/SO3_Rdtase_4Fe4S_sf"/>
</dbReference>
<dbReference type="Gene3D" id="3.30.413.10">
    <property type="entry name" value="Sulfite Reductase Hemoprotein, domain 1"/>
    <property type="match status" value="1"/>
</dbReference>
<evidence type="ECO:0000256" key="3">
    <source>
        <dbReference type="ARBA" id="ARBA00023014"/>
    </source>
</evidence>
<evidence type="ECO:0000256" key="2">
    <source>
        <dbReference type="ARBA" id="ARBA00023004"/>
    </source>
</evidence>
<dbReference type="AlphaFoldDB" id="A0A644YX54"/>
<organism evidence="5">
    <name type="scientific">bioreactor metagenome</name>
    <dbReference type="NCBI Taxonomy" id="1076179"/>
    <lineage>
        <taxon>unclassified sequences</taxon>
        <taxon>metagenomes</taxon>
        <taxon>ecological metagenomes</taxon>
    </lineage>
</organism>
<keyword evidence="3" id="KW-0411">Iron-sulfur</keyword>
<dbReference type="InterPro" id="IPR004588">
    <property type="entry name" value="IspG_bac-typ"/>
</dbReference>
<dbReference type="PANTHER" id="PTHR30454">
    <property type="entry name" value="4-HYDROXY-3-METHYLBUT-2-EN-1-YL DIPHOSPHATE SYNTHASE"/>
    <property type="match status" value="1"/>
</dbReference>
<dbReference type="SUPFAM" id="SSF56014">
    <property type="entry name" value="Nitrite and sulphite reductase 4Fe-4S domain-like"/>
    <property type="match status" value="1"/>
</dbReference>
<evidence type="ECO:0000256" key="1">
    <source>
        <dbReference type="ARBA" id="ARBA00022723"/>
    </source>
</evidence>
<dbReference type="EC" id="1.17.7.3" evidence="5"/>
<dbReference type="InterPro" id="IPR058579">
    <property type="entry name" value="IspG_C"/>
</dbReference>
<dbReference type="PANTHER" id="PTHR30454:SF0">
    <property type="entry name" value="4-HYDROXY-3-METHYLBUT-2-EN-1-YL DIPHOSPHATE SYNTHASE (FERREDOXIN), CHLOROPLASTIC"/>
    <property type="match status" value="1"/>
</dbReference>
<dbReference type="EMBL" id="VSSQ01006514">
    <property type="protein sequence ID" value="MPM32957.1"/>
    <property type="molecule type" value="Genomic_DNA"/>
</dbReference>
<dbReference type="GO" id="GO:0016114">
    <property type="term" value="P:terpenoid biosynthetic process"/>
    <property type="evidence" value="ECO:0007669"/>
    <property type="project" value="InterPro"/>
</dbReference>
<reference evidence="5" key="1">
    <citation type="submission" date="2019-08" db="EMBL/GenBank/DDBJ databases">
        <authorList>
            <person name="Kucharzyk K."/>
            <person name="Murdoch R.W."/>
            <person name="Higgins S."/>
            <person name="Loffler F."/>
        </authorList>
    </citation>
    <scope>NUCLEOTIDE SEQUENCE</scope>
</reference>
<keyword evidence="5" id="KW-0560">Oxidoreductase</keyword>
<keyword evidence="2" id="KW-0408">Iron</keyword>
<dbReference type="GO" id="GO:0019288">
    <property type="term" value="P:isopentenyl diphosphate biosynthetic process, methylerythritol 4-phosphate pathway"/>
    <property type="evidence" value="ECO:0007669"/>
    <property type="project" value="TreeGrafter"/>
</dbReference>
<evidence type="ECO:0000259" key="4">
    <source>
        <dbReference type="Pfam" id="PF26540"/>
    </source>
</evidence>